<dbReference type="Proteomes" id="UP000199382">
    <property type="component" value="Unassembled WGS sequence"/>
</dbReference>
<evidence type="ECO:0000313" key="3">
    <source>
        <dbReference type="EMBL" id="SDK17866.1"/>
    </source>
</evidence>
<dbReference type="RefSeq" id="WP_093157979.1">
    <property type="nucleotide sequence ID" value="NZ_FNEK01000033.1"/>
</dbReference>
<proteinExistence type="predicted"/>
<gene>
    <name evidence="3" type="ORF">SAMN04488026_103328</name>
</gene>
<feature type="domain" description="GP-PDE" evidence="2">
    <location>
        <begin position="350"/>
        <end position="581"/>
    </location>
</feature>
<keyword evidence="4" id="KW-1185">Reference proteome</keyword>
<name>A0A1G8ZRY1_9RHOB</name>
<dbReference type="PANTHER" id="PTHR46211:SF8">
    <property type="entry name" value="PHOSPHODIESTERASE"/>
    <property type="match status" value="1"/>
</dbReference>
<evidence type="ECO:0000256" key="1">
    <source>
        <dbReference type="SAM" id="Phobius"/>
    </source>
</evidence>
<dbReference type="PROSITE" id="PS51704">
    <property type="entry name" value="GP_PDE"/>
    <property type="match status" value="1"/>
</dbReference>
<reference evidence="3 4" key="1">
    <citation type="submission" date="2016-10" db="EMBL/GenBank/DDBJ databases">
        <authorList>
            <person name="de Groot N.N."/>
        </authorList>
    </citation>
    <scope>NUCLEOTIDE SEQUENCE [LARGE SCALE GENOMIC DNA]</scope>
    <source>
        <strain evidence="3 4">DSM 25294</strain>
    </source>
</reference>
<accession>A0A1G8ZRY1</accession>
<dbReference type="InterPro" id="IPR017946">
    <property type="entry name" value="PLC-like_Pdiesterase_TIM-brl"/>
</dbReference>
<feature type="transmembrane region" description="Helical" evidence="1">
    <location>
        <begin position="224"/>
        <end position="248"/>
    </location>
</feature>
<keyword evidence="1" id="KW-0472">Membrane</keyword>
<dbReference type="GO" id="GO:0008081">
    <property type="term" value="F:phosphoric diester hydrolase activity"/>
    <property type="evidence" value="ECO:0007669"/>
    <property type="project" value="InterPro"/>
</dbReference>
<dbReference type="PANTHER" id="PTHR46211">
    <property type="entry name" value="GLYCEROPHOSPHORYL DIESTER PHOSPHODIESTERASE"/>
    <property type="match status" value="1"/>
</dbReference>
<feature type="transmembrane region" description="Helical" evidence="1">
    <location>
        <begin position="318"/>
        <end position="342"/>
    </location>
</feature>
<dbReference type="GO" id="GO:0006629">
    <property type="term" value="P:lipid metabolic process"/>
    <property type="evidence" value="ECO:0007669"/>
    <property type="project" value="InterPro"/>
</dbReference>
<feature type="transmembrane region" description="Helical" evidence="1">
    <location>
        <begin position="268"/>
        <end position="297"/>
    </location>
</feature>
<dbReference type="AlphaFoldDB" id="A0A1G8ZRY1"/>
<dbReference type="STRING" id="571298.SAMN04488026_103328"/>
<evidence type="ECO:0000259" key="2">
    <source>
        <dbReference type="PROSITE" id="PS51704"/>
    </source>
</evidence>
<feature type="transmembrane region" description="Helical" evidence="1">
    <location>
        <begin position="130"/>
        <end position="150"/>
    </location>
</feature>
<dbReference type="InterPro" id="IPR030395">
    <property type="entry name" value="GP_PDE_dom"/>
</dbReference>
<feature type="transmembrane region" description="Helical" evidence="1">
    <location>
        <begin position="71"/>
        <end position="99"/>
    </location>
</feature>
<keyword evidence="1" id="KW-0812">Transmembrane</keyword>
<keyword evidence="1" id="KW-1133">Transmembrane helix</keyword>
<sequence length="615" mass="66105">MINMPMRAVSDAFHDAWRLRWPFLLSRLVFGLLVLLLLAPVTSVALRGAIALSGKPALSDFDIAMFLFSPVGFAALLLVGALVLTSYVLNVAFMMAIALHARRNGERRFEEGVANILPRFRAILGFAVRLILRIVGIVLPFVAIAALIAGKYLSEYDINYYLSERPPEFLQAVGAIGAVLAVMLVLLFRALLSWAFALPLVLFESVRPGESFALSSAEMKGRRLDLLLAVLAWGVISALAVSIVFGIASVAANLVVDAVAPDLKALAAALLIILAAWSLVNLLVTATTTGALACLLMERAGWPGTEGVRPSGRESRTLLRSVLLGGAAVAAVLAALGAANLFTFKTEDAVEVIAHRGAAGARPENTMAAFALAIEDKADWIELDVQESAEGAVIVVHDSDFMKLAGNPLKAWDATAAELAEIDIGSWFASDYAGERTPLLSDVLELTRGTESGVLIELKYYGHDEMLEQRVADVVEAAGMEDRVQLMSLKYEAVQKMKALRPDWTVGLLASATVGRPWELEADFLAMNMGLVSHSLVRSTQAAGKRVHVWTVNDPLAMSEMLSLGVDGLITDEPALARQVIAQRAELRTLERIVLALGSRLGLVTSDKEYRDGSP</sequence>
<dbReference type="OrthoDB" id="1854250at2"/>
<dbReference type="Gene3D" id="3.20.20.190">
    <property type="entry name" value="Phosphatidylinositol (PI) phosphodiesterase"/>
    <property type="match status" value="1"/>
</dbReference>
<dbReference type="Pfam" id="PF10110">
    <property type="entry name" value="GPDPase_memb"/>
    <property type="match status" value="1"/>
</dbReference>
<dbReference type="Pfam" id="PF03009">
    <property type="entry name" value="GDPD"/>
    <property type="match status" value="1"/>
</dbReference>
<feature type="transmembrane region" description="Helical" evidence="1">
    <location>
        <begin position="170"/>
        <end position="203"/>
    </location>
</feature>
<dbReference type="InterPro" id="IPR018476">
    <property type="entry name" value="GlyceroP-diester-Pdiesterase_M"/>
</dbReference>
<evidence type="ECO:0000313" key="4">
    <source>
        <dbReference type="Proteomes" id="UP000199382"/>
    </source>
</evidence>
<dbReference type="EMBL" id="FNEK01000033">
    <property type="protein sequence ID" value="SDK17866.1"/>
    <property type="molecule type" value="Genomic_DNA"/>
</dbReference>
<organism evidence="3 4">
    <name type="scientific">Aliiruegeria lutimaris</name>
    <dbReference type="NCBI Taxonomy" id="571298"/>
    <lineage>
        <taxon>Bacteria</taxon>
        <taxon>Pseudomonadati</taxon>
        <taxon>Pseudomonadota</taxon>
        <taxon>Alphaproteobacteria</taxon>
        <taxon>Rhodobacterales</taxon>
        <taxon>Roseobacteraceae</taxon>
        <taxon>Aliiruegeria</taxon>
    </lineage>
</organism>
<dbReference type="SUPFAM" id="SSF51695">
    <property type="entry name" value="PLC-like phosphodiesterases"/>
    <property type="match status" value="1"/>
</dbReference>
<protein>
    <submittedName>
        <fullName evidence="3">Glycerophosphoryl diester phosphodiesterase</fullName>
    </submittedName>
</protein>